<dbReference type="GO" id="GO:0008061">
    <property type="term" value="F:chitin binding"/>
    <property type="evidence" value="ECO:0007669"/>
    <property type="project" value="UniProtKB-KW"/>
</dbReference>
<feature type="chain" id="PRO_5040111504" evidence="4">
    <location>
        <begin position="20"/>
        <end position="189"/>
    </location>
</feature>
<feature type="region of interest" description="Disordered" evidence="3">
    <location>
        <begin position="152"/>
        <end position="189"/>
    </location>
</feature>
<dbReference type="EMBL" id="BRPK01000009">
    <property type="protein sequence ID" value="GLB41187.1"/>
    <property type="molecule type" value="Genomic_DNA"/>
</dbReference>
<feature type="domain" description="LysM" evidence="5">
    <location>
        <begin position="80"/>
        <end position="126"/>
    </location>
</feature>
<dbReference type="InterPro" id="IPR036779">
    <property type="entry name" value="LysM_dom_sf"/>
</dbReference>
<dbReference type="Pfam" id="PF01476">
    <property type="entry name" value="LysM"/>
    <property type="match status" value="2"/>
</dbReference>
<dbReference type="PROSITE" id="PS51782">
    <property type="entry name" value="LYSM"/>
    <property type="match status" value="2"/>
</dbReference>
<organism evidence="6 7">
    <name type="scientific">Lyophyllum shimeji</name>
    <name type="common">Hon-shimeji</name>
    <name type="synonym">Tricholoma shimeji</name>
    <dbReference type="NCBI Taxonomy" id="47721"/>
    <lineage>
        <taxon>Eukaryota</taxon>
        <taxon>Fungi</taxon>
        <taxon>Dikarya</taxon>
        <taxon>Basidiomycota</taxon>
        <taxon>Agaricomycotina</taxon>
        <taxon>Agaricomycetes</taxon>
        <taxon>Agaricomycetidae</taxon>
        <taxon>Agaricales</taxon>
        <taxon>Tricholomatineae</taxon>
        <taxon>Lyophyllaceae</taxon>
        <taxon>Lyophyllum</taxon>
    </lineage>
</organism>
<dbReference type="InterPro" id="IPR052210">
    <property type="entry name" value="LysM1-like"/>
</dbReference>
<dbReference type="InterPro" id="IPR018392">
    <property type="entry name" value="LysM"/>
</dbReference>
<protein>
    <submittedName>
        <fullName evidence="6">Lysin motif containing protein</fullName>
    </submittedName>
</protein>
<comment type="caution">
    <text evidence="6">The sequence shown here is derived from an EMBL/GenBank/DDBJ whole genome shotgun (WGS) entry which is preliminary data.</text>
</comment>
<evidence type="ECO:0000256" key="2">
    <source>
        <dbReference type="ARBA" id="ARBA00023026"/>
    </source>
</evidence>
<dbReference type="AlphaFoldDB" id="A0A9P3UQE3"/>
<keyword evidence="1" id="KW-0147">Chitin-binding</keyword>
<dbReference type="OrthoDB" id="5985073at2759"/>
<proteinExistence type="predicted"/>
<accession>A0A9P3UQE3</accession>
<gene>
    <name evidence="6" type="ORF">LshimejAT787_0904020</name>
</gene>
<feature type="signal peptide" evidence="4">
    <location>
        <begin position="1"/>
        <end position="19"/>
    </location>
</feature>
<dbReference type="Gene3D" id="3.10.350.10">
    <property type="entry name" value="LysM domain"/>
    <property type="match status" value="2"/>
</dbReference>
<dbReference type="SMART" id="SM00257">
    <property type="entry name" value="LysM"/>
    <property type="match status" value="2"/>
</dbReference>
<evidence type="ECO:0000259" key="5">
    <source>
        <dbReference type="PROSITE" id="PS51782"/>
    </source>
</evidence>
<keyword evidence="4" id="KW-0732">Signal</keyword>
<sequence length="189" mass="19940">MFFRAAFLALPFLAQSVLAKDCARKYTIKEGDICDSISAANNVSTYQLSAINTGIIDTQCSNLVPGKELCIGYLGEDCSSTYKVVADDTCERIAAAHNLNATILHLNNPQIDQGCNNIYIGEVLCVSDKVQVPPAPAGGFLPGATIPVTSYPAKPTPKAPVAPSVPAPAPTKAPSAHSDEEDLPYCDEL</sequence>
<evidence type="ECO:0000256" key="1">
    <source>
        <dbReference type="ARBA" id="ARBA00022669"/>
    </source>
</evidence>
<feature type="domain" description="LysM" evidence="5">
    <location>
        <begin position="24"/>
        <end position="71"/>
    </location>
</feature>
<dbReference type="PANTHER" id="PTHR34997">
    <property type="entry name" value="AM15"/>
    <property type="match status" value="1"/>
</dbReference>
<evidence type="ECO:0000313" key="6">
    <source>
        <dbReference type="EMBL" id="GLB41187.1"/>
    </source>
</evidence>
<evidence type="ECO:0000313" key="7">
    <source>
        <dbReference type="Proteomes" id="UP001063166"/>
    </source>
</evidence>
<dbReference type="CDD" id="cd00118">
    <property type="entry name" value="LysM"/>
    <property type="match status" value="2"/>
</dbReference>
<feature type="compositionally biased region" description="Acidic residues" evidence="3">
    <location>
        <begin position="179"/>
        <end position="189"/>
    </location>
</feature>
<keyword evidence="2" id="KW-0843">Virulence</keyword>
<feature type="compositionally biased region" description="Pro residues" evidence="3">
    <location>
        <begin position="154"/>
        <end position="171"/>
    </location>
</feature>
<evidence type="ECO:0000256" key="4">
    <source>
        <dbReference type="SAM" id="SignalP"/>
    </source>
</evidence>
<dbReference type="PANTHER" id="PTHR34997:SF1">
    <property type="entry name" value="PEPTIDOGLYCAN-BINDING LYSIN DOMAIN"/>
    <property type="match status" value="1"/>
</dbReference>
<dbReference type="SUPFAM" id="SSF54106">
    <property type="entry name" value="LysM domain"/>
    <property type="match status" value="2"/>
</dbReference>
<reference evidence="6" key="1">
    <citation type="submission" date="2022-07" db="EMBL/GenBank/DDBJ databases">
        <title>The genome of Lyophyllum shimeji provides insight into the initial evolution of ectomycorrhizal fungal genome.</title>
        <authorList>
            <person name="Kobayashi Y."/>
            <person name="Shibata T."/>
            <person name="Hirakawa H."/>
            <person name="Shigenobu S."/>
            <person name="Nishiyama T."/>
            <person name="Yamada A."/>
            <person name="Hasebe M."/>
            <person name="Kawaguchi M."/>
        </authorList>
    </citation>
    <scope>NUCLEOTIDE SEQUENCE</scope>
    <source>
        <strain evidence="6">AT787</strain>
    </source>
</reference>
<evidence type="ECO:0000256" key="3">
    <source>
        <dbReference type="SAM" id="MobiDB-lite"/>
    </source>
</evidence>
<name>A0A9P3UQE3_LYOSH</name>
<dbReference type="Proteomes" id="UP001063166">
    <property type="component" value="Unassembled WGS sequence"/>
</dbReference>
<keyword evidence="7" id="KW-1185">Reference proteome</keyword>